<evidence type="ECO:0000313" key="2">
    <source>
        <dbReference type="EMBL" id="KFE69065.1"/>
    </source>
</evidence>
<dbReference type="NCBIfam" id="TIGR03001">
    <property type="entry name" value="Sig-70_gmx1"/>
    <property type="match status" value="1"/>
</dbReference>
<dbReference type="OrthoDB" id="5525258at2"/>
<dbReference type="Gene3D" id="1.10.10.10">
    <property type="entry name" value="Winged helix-like DNA-binding domain superfamily/Winged helix DNA-binding domain"/>
    <property type="match status" value="1"/>
</dbReference>
<reference evidence="2 3" key="1">
    <citation type="submission" date="2014-04" db="EMBL/GenBank/DDBJ databases">
        <title>Genome assembly of Hyalangium minutum DSM 14724.</title>
        <authorList>
            <person name="Sharma G."/>
            <person name="Subramanian S."/>
        </authorList>
    </citation>
    <scope>NUCLEOTIDE SEQUENCE [LARGE SCALE GENOMIC DNA]</scope>
    <source>
        <strain evidence="2 3">DSM 14724</strain>
    </source>
</reference>
<dbReference type="GO" id="GO:0006352">
    <property type="term" value="P:DNA-templated transcription initiation"/>
    <property type="evidence" value="ECO:0007669"/>
    <property type="project" value="InterPro"/>
</dbReference>
<dbReference type="InterPro" id="IPR036388">
    <property type="entry name" value="WH-like_DNA-bd_sf"/>
</dbReference>
<dbReference type="InterPro" id="IPR007630">
    <property type="entry name" value="RNA_pol_sigma70_r4"/>
</dbReference>
<dbReference type="GO" id="GO:0016987">
    <property type="term" value="F:sigma factor activity"/>
    <property type="evidence" value="ECO:0007669"/>
    <property type="project" value="InterPro"/>
</dbReference>
<dbReference type="GO" id="GO:0003677">
    <property type="term" value="F:DNA binding"/>
    <property type="evidence" value="ECO:0007669"/>
    <property type="project" value="UniProtKB-KW"/>
</dbReference>
<dbReference type="SUPFAM" id="SSF88659">
    <property type="entry name" value="Sigma3 and sigma4 domains of RNA polymerase sigma factors"/>
    <property type="match status" value="1"/>
</dbReference>
<keyword evidence="3" id="KW-1185">Reference proteome</keyword>
<evidence type="ECO:0000259" key="1">
    <source>
        <dbReference type="Pfam" id="PF04545"/>
    </source>
</evidence>
<dbReference type="Proteomes" id="UP000028725">
    <property type="component" value="Unassembled WGS sequence"/>
</dbReference>
<gene>
    <name evidence="2" type="ORF">DB31_6967</name>
</gene>
<dbReference type="Pfam" id="PF04545">
    <property type="entry name" value="Sigma70_r4"/>
    <property type="match status" value="1"/>
</dbReference>
<dbReference type="InterPro" id="IPR014284">
    <property type="entry name" value="RNA_pol_sigma-70_dom"/>
</dbReference>
<keyword evidence="2" id="KW-0238">DNA-binding</keyword>
<evidence type="ECO:0000313" key="3">
    <source>
        <dbReference type="Proteomes" id="UP000028725"/>
    </source>
</evidence>
<protein>
    <submittedName>
        <fullName evidence="2">Putative DNA-binding regulatory protein</fullName>
    </submittedName>
</protein>
<dbReference type="NCBIfam" id="TIGR02937">
    <property type="entry name" value="sigma70-ECF"/>
    <property type="match status" value="1"/>
</dbReference>
<comment type="caution">
    <text evidence="2">The sequence shown here is derived from an EMBL/GenBank/DDBJ whole genome shotgun (WGS) entry which is preliminary data.</text>
</comment>
<dbReference type="EMBL" id="JMCB01000005">
    <property type="protein sequence ID" value="KFE69065.1"/>
    <property type="molecule type" value="Genomic_DNA"/>
</dbReference>
<feature type="domain" description="RNA polymerase sigma-70 region 4" evidence="1">
    <location>
        <begin position="210"/>
        <end position="257"/>
    </location>
</feature>
<name>A0A085WN02_9BACT</name>
<accession>A0A085WN02</accession>
<dbReference type="STRING" id="394096.DB31_6967"/>
<dbReference type="InterPro" id="IPR013324">
    <property type="entry name" value="RNA_pol_sigma_r3/r4-like"/>
</dbReference>
<proteinExistence type="predicted"/>
<dbReference type="AlphaFoldDB" id="A0A085WN02"/>
<dbReference type="InterPro" id="IPR011745">
    <property type="entry name" value="RNA_pol_sigma70_MYXXA"/>
</dbReference>
<organism evidence="2 3">
    <name type="scientific">Hyalangium minutum</name>
    <dbReference type="NCBI Taxonomy" id="394096"/>
    <lineage>
        <taxon>Bacteria</taxon>
        <taxon>Pseudomonadati</taxon>
        <taxon>Myxococcota</taxon>
        <taxon>Myxococcia</taxon>
        <taxon>Myxococcales</taxon>
        <taxon>Cystobacterineae</taxon>
        <taxon>Archangiaceae</taxon>
        <taxon>Hyalangium</taxon>
    </lineage>
</organism>
<dbReference type="RefSeq" id="WP_044187779.1">
    <property type="nucleotide sequence ID" value="NZ_JMCB01000005.1"/>
</dbReference>
<sequence length="296" mass="32750">MSESGDRGALSALMRTHVSPERRAALDLVEGLEALLRGHHAAGQAQWPSVPLSPERFVKHLARHMPEGSGEALRSLHAADLYLACACSDGEPRGLQAFEQHILRRVPSRLGQLADFTVDDVLQELRQRLLVGRGDAPPRIADYSGRGPLLAWVRIIATRIVGELAHQQGRQVLFDEPPEVLARMLASSDPERELLREDTRQALTEALRNALVALSDKDRALLRLHHLHGLTMDRLSAMYGESRSGVARRVAQARERLMELTRKDLASRLNLGGTEVESLLELVQSRLDLSLQGLLG</sequence>